<evidence type="ECO:0000313" key="2">
    <source>
        <dbReference type="EMBL" id="KIH47559.1"/>
    </source>
</evidence>
<sequence>MQPSTSSVPYTNGTSSTAHDNNLEGSATDNNLKCKEGKEVNGHSHGEGKETKHDKKDKLPRISNKFRKYVVVDTHPNGGASILRTDWNNIRKHFDTEERMEFAKQFIRLGLAESNGVPVFVIGVLENAASYLVDVFQYLHDKHPQLPVKFSGSFLDKKACTCSGWLTHNKQLVETMPFNSYYKQVMETCHHGTFR</sequence>
<feature type="compositionally biased region" description="Basic and acidic residues" evidence="1">
    <location>
        <begin position="32"/>
        <end position="59"/>
    </location>
</feature>
<dbReference type="Proteomes" id="UP000054047">
    <property type="component" value="Unassembled WGS sequence"/>
</dbReference>
<name>A0A0C2FLB6_9BILA</name>
<dbReference type="OrthoDB" id="5872972at2759"/>
<reference evidence="2 3" key="1">
    <citation type="submission" date="2013-12" db="EMBL/GenBank/DDBJ databases">
        <title>Draft genome of the parsitic nematode Ancylostoma duodenale.</title>
        <authorList>
            <person name="Mitreva M."/>
        </authorList>
    </citation>
    <scope>NUCLEOTIDE SEQUENCE [LARGE SCALE GENOMIC DNA]</scope>
    <source>
        <strain evidence="2 3">Zhejiang</strain>
    </source>
</reference>
<accession>A0A0C2FLB6</accession>
<feature type="compositionally biased region" description="Polar residues" evidence="1">
    <location>
        <begin position="1"/>
        <end position="31"/>
    </location>
</feature>
<evidence type="ECO:0000256" key="1">
    <source>
        <dbReference type="SAM" id="MobiDB-lite"/>
    </source>
</evidence>
<gene>
    <name evidence="2" type="ORF">ANCDUO_22377</name>
</gene>
<dbReference type="EMBL" id="KN767548">
    <property type="protein sequence ID" value="KIH47559.1"/>
    <property type="molecule type" value="Genomic_DNA"/>
</dbReference>
<keyword evidence="3" id="KW-1185">Reference proteome</keyword>
<dbReference type="AlphaFoldDB" id="A0A0C2FLB6"/>
<feature type="region of interest" description="Disordered" evidence="1">
    <location>
        <begin position="1"/>
        <end position="59"/>
    </location>
</feature>
<evidence type="ECO:0000313" key="3">
    <source>
        <dbReference type="Proteomes" id="UP000054047"/>
    </source>
</evidence>
<protein>
    <submittedName>
        <fullName evidence="2">Uncharacterized protein</fullName>
    </submittedName>
</protein>
<organism evidence="2 3">
    <name type="scientific">Ancylostoma duodenale</name>
    <dbReference type="NCBI Taxonomy" id="51022"/>
    <lineage>
        <taxon>Eukaryota</taxon>
        <taxon>Metazoa</taxon>
        <taxon>Ecdysozoa</taxon>
        <taxon>Nematoda</taxon>
        <taxon>Chromadorea</taxon>
        <taxon>Rhabditida</taxon>
        <taxon>Rhabditina</taxon>
        <taxon>Rhabditomorpha</taxon>
        <taxon>Strongyloidea</taxon>
        <taxon>Ancylostomatidae</taxon>
        <taxon>Ancylostomatinae</taxon>
        <taxon>Ancylostoma</taxon>
    </lineage>
</organism>
<proteinExistence type="predicted"/>